<feature type="transmembrane region" description="Helical" evidence="1">
    <location>
        <begin position="176"/>
        <end position="198"/>
    </location>
</feature>
<gene>
    <name evidence="2" type="ORF">BCIN_14g05180</name>
</gene>
<name>A0A384K3N4_BOTFB</name>
<dbReference type="AlphaFoldDB" id="A0A384K3N4"/>
<proteinExistence type="predicted"/>
<keyword evidence="1" id="KW-0472">Membrane</keyword>
<keyword evidence="1" id="KW-1133">Transmembrane helix</keyword>
<reference evidence="2 3" key="3">
    <citation type="journal article" date="2017" name="Mol. Plant Pathol.">
        <title>A gapless genome sequence of the fungus Botrytis cinerea.</title>
        <authorList>
            <person name="Van Kan J.A."/>
            <person name="Stassen J.H."/>
            <person name="Mosbach A."/>
            <person name="Van Der Lee T.A."/>
            <person name="Faino L."/>
            <person name="Farmer A.D."/>
            <person name="Papasotiriou D.G."/>
            <person name="Zhou S."/>
            <person name="Seidl M.F."/>
            <person name="Cottam E."/>
            <person name="Edel D."/>
            <person name="Hahn M."/>
            <person name="Schwartz D.C."/>
            <person name="Dietrich R.A."/>
            <person name="Widdison S."/>
            <person name="Scalliet G."/>
        </authorList>
    </citation>
    <scope>NUCLEOTIDE SEQUENCE [LARGE SCALE GENOMIC DNA]</scope>
    <source>
        <strain evidence="2 3">B05.10</strain>
    </source>
</reference>
<evidence type="ECO:0000313" key="3">
    <source>
        <dbReference type="Proteomes" id="UP000001798"/>
    </source>
</evidence>
<protein>
    <submittedName>
        <fullName evidence="2">Uncharacterized protein</fullName>
    </submittedName>
</protein>
<dbReference type="OrthoDB" id="3540317at2759"/>
<accession>A0A384K3N4</accession>
<reference evidence="2 3" key="1">
    <citation type="journal article" date="2011" name="PLoS Genet.">
        <title>Genomic analysis of the necrotrophic fungal pathogens Sclerotinia sclerotiorum and Botrytis cinerea.</title>
        <authorList>
            <person name="Amselem J."/>
            <person name="Cuomo C.A."/>
            <person name="van Kan J.A."/>
            <person name="Viaud M."/>
            <person name="Benito E.P."/>
            <person name="Couloux A."/>
            <person name="Coutinho P.M."/>
            <person name="de Vries R.P."/>
            <person name="Dyer P.S."/>
            <person name="Fillinger S."/>
            <person name="Fournier E."/>
            <person name="Gout L."/>
            <person name="Hahn M."/>
            <person name="Kohn L."/>
            <person name="Lapalu N."/>
            <person name="Plummer K.M."/>
            <person name="Pradier J.M."/>
            <person name="Quevillon E."/>
            <person name="Sharon A."/>
            <person name="Simon A."/>
            <person name="ten Have A."/>
            <person name="Tudzynski B."/>
            <person name="Tudzynski P."/>
            <person name="Wincker P."/>
            <person name="Andrew M."/>
            <person name="Anthouard V."/>
            <person name="Beever R.E."/>
            <person name="Beffa R."/>
            <person name="Benoit I."/>
            <person name="Bouzid O."/>
            <person name="Brault B."/>
            <person name="Chen Z."/>
            <person name="Choquer M."/>
            <person name="Collemare J."/>
            <person name="Cotton P."/>
            <person name="Danchin E.G."/>
            <person name="Da Silva C."/>
            <person name="Gautier A."/>
            <person name="Giraud C."/>
            <person name="Giraud T."/>
            <person name="Gonzalez C."/>
            <person name="Grossetete S."/>
            <person name="Guldener U."/>
            <person name="Henrissat B."/>
            <person name="Howlett B.J."/>
            <person name="Kodira C."/>
            <person name="Kretschmer M."/>
            <person name="Lappartient A."/>
            <person name="Leroch M."/>
            <person name="Levis C."/>
            <person name="Mauceli E."/>
            <person name="Neuveglise C."/>
            <person name="Oeser B."/>
            <person name="Pearson M."/>
            <person name="Poulain J."/>
            <person name="Poussereau N."/>
            <person name="Quesneville H."/>
            <person name="Rascle C."/>
            <person name="Schumacher J."/>
            <person name="Segurens B."/>
            <person name="Sexton A."/>
            <person name="Silva E."/>
            <person name="Sirven C."/>
            <person name="Soanes D.M."/>
            <person name="Talbot N.J."/>
            <person name="Templeton M."/>
            <person name="Yandava C."/>
            <person name="Yarden O."/>
            <person name="Zeng Q."/>
            <person name="Rollins J.A."/>
            <person name="Lebrun M.H."/>
            <person name="Dickman M."/>
        </authorList>
    </citation>
    <scope>NUCLEOTIDE SEQUENCE [LARGE SCALE GENOMIC DNA]</scope>
    <source>
        <strain evidence="2 3">B05.10</strain>
    </source>
</reference>
<keyword evidence="1" id="KW-0812">Transmembrane</keyword>
<dbReference type="EMBL" id="CP009818">
    <property type="protein sequence ID" value="ATZ57372.1"/>
    <property type="molecule type" value="Genomic_DNA"/>
</dbReference>
<reference evidence="2 3" key="2">
    <citation type="journal article" date="2012" name="Eukaryot. Cell">
        <title>Genome update of Botrytis cinerea strains B05.10 and T4.</title>
        <authorList>
            <person name="Staats M."/>
            <person name="van Kan J.A."/>
        </authorList>
    </citation>
    <scope>NUCLEOTIDE SEQUENCE [LARGE SCALE GENOMIC DNA]</scope>
    <source>
        <strain evidence="2 3">B05.10</strain>
    </source>
</reference>
<evidence type="ECO:0000256" key="1">
    <source>
        <dbReference type="SAM" id="Phobius"/>
    </source>
</evidence>
<evidence type="ECO:0000313" key="2">
    <source>
        <dbReference type="EMBL" id="ATZ57372.1"/>
    </source>
</evidence>
<dbReference type="Proteomes" id="UP000001798">
    <property type="component" value="Chromosome 14"/>
</dbReference>
<dbReference type="RefSeq" id="XP_024553109.1">
    <property type="nucleotide sequence ID" value="XM_024697294.1"/>
</dbReference>
<sequence>MAILYLFQKAFAGTGPGREKSSGIQDVSSGYTFVSEISTDIFDASLCKIKPLRRLITTTHISTIIVPSSTLVIVPTITLIVPSTTKTLTPVTQPTVPPTGITAIALSKISSWNAIAATATDPIMKSILKSSISRESLAASLTPGAYTAVITISPAEQTFIDQENKEISQSLHTTTIILSCFFVGLFLACSYGFGWYFLRLYRRRRGRKMPPLTEYIPPQLGSLGGLMAEMGRENIVGPEGHENRSDGIHRVPRVPRVHSTLQELAIPEGVAELPGSVPEMQQLRHTGLKGEDERVANTQKALYEV</sequence>
<dbReference type="VEuPathDB" id="FungiDB:Bcin14g05180"/>
<keyword evidence="3" id="KW-1185">Reference proteome</keyword>
<dbReference type="GeneID" id="5430703"/>
<organism evidence="2 3">
    <name type="scientific">Botryotinia fuckeliana (strain B05.10)</name>
    <name type="common">Noble rot fungus</name>
    <name type="synonym">Botrytis cinerea</name>
    <dbReference type="NCBI Taxonomy" id="332648"/>
    <lineage>
        <taxon>Eukaryota</taxon>
        <taxon>Fungi</taxon>
        <taxon>Dikarya</taxon>
        <taxon>Ascomycota</taxon>
        <taxon>Pezizomycotina</taxon>
        <taxon>Leotiomycetes</taxon>
        <taxon>Helotiales</taxon>
        <taxon>Sclerotiniaceae</taxon>
        <taxon>Botrytis</taxon>
    </lineage>
</organism>
<dbReference type="KEGG" id="bfu:BCIN_14g05180"/>